<protein>
    <submittedName>
        <fullName evidence="2">Transmembrane protein, putative</fullName>
    </submittedName>
</protein>
<accession>Q24GJ1</accession>
<feature type="transmembrane region" description="Helical" evidence="1">
    <location>
        <begin position="439"/>
        <end position="462"/>
    </location>
</feature>
<name>Q24GJ1_TETTS</name>
<gene>
    <name evidence="2" type="ORF">TTHERM_00725990</name>
</gene>
<proteinExistence type="predicted"/>
<keyword evidence="1" id="KW-0472">Membrane</keyword>
<reference evidence="3" key="1">
    <citation type="journal article" date="2006" name="PLoS Biol.">
        <title>Macronuclear genome sequence of the ciliate Tetrahymena thermophila, a model eukaryote.</title>
        <authorList>
            <person name="Eisen J.A."/>
            <person name="Coyne R.S."/>
            <person name="Wu M."/>
            <person name="Wu D."/>
            <person name="Thiagarajan M."/>
            <person name="Wortman J.R."/>
            <person name="Badger J.H."/>
            <person name="Ren Q."/>
            <person name="Amedeo P."/>
            <person name="Jones K.M."/>
            <person name="Tallon L.J."/>
            <person name="Delcher A.L."/>
            <person name="Salzberg S.L."/>
            <person name="Silva J.C."/>
            <person name="Haas B.J."/>
            <person name="Majoros W.H."/>
            <person name="Farzad M."/>
            <person name="Carlton J.M."/>
            <person name="Smith R.K. Jr."/>
            <person name="Garg J."/>
            <person name="Pearlman R.E."/>
            <person name="Karrer K.M."/>
            <person name="Sun L."/>
            <person name="Manning G."/>
            <person name="Elde N.C."/>
            <person name="Turkewitz A.P."/>
            <person name="Asai D.J."/>
            <person name="Wilkes D.E."/>
            <person name="Wang Y."/>
            <person name="Cai H."/>
            <person name="Collins K."/>
            <person name="Stewart B.A."/>
            <person name="Lee S.R."/>
            <person name="Wilamowska K."/>
            <person name="Weinberg Z."/>
            <person name="Ruzzo W.L."/>
            <person name="Wloga D."/>
            <person name="Gaertig J."/>
            <person name="Frankel J."/>
            <person name="Tsao C.-C."/>
            <person name="Gorovsky M.A."/>
            <person name="Keeling P.J."/>
            <person name="Waller R.F."/>
            <person name="Patron N.J."/>
            <person name="Cherry J.M."/>
            <person name="Stover N.A."/>
            <person name="Krieger C.J."/>
            <person name="del Toro C."/>
            <person name="Ryder H.F."/>
            <person name="Williamson S.C."/>
            <person name="Barbeau R.A."/>
            <person name="Hamilton E.P."/>
            <person name="Orias E."/>
        </authorList>
    </citation>
    <scope>NUCLEOTIDE SEQUENCE [LARGE SCALE GENOMIC DNA]</scope>
    <source>
        <strain evidence="3">SB210</strain>
    </source>
</reference>
<feature type="transmembrane region" description="Helical" evidence="1">
    <location>
        <begin position="396"/>
        <end position="419"/>
    </location>
</feature>
<evidence type="ECO:0000256" key="1">
    <source>
        <dbReference type="SAM" id="Phobius"/>
    </source>
</evidence>
<evidence type="ECO:0000313" key="3">
    <source>
        <dbReference type="Proteomes" id="UP000009168"/>
    </source>
</evidence>
<dbReference type="EMBL" id="GG662257">
    <property type="protein sequence ID" value="EAS06880.3"/>
    <property type="molecule type" value="Genomic_DNA"/>
</dbReference>
<sequence length="504" mass="57960">MDQQIQSLFQNIHKFEPQLSLNSQVQQDELFNILNSMSRKLHNVQYDFDTFLELYQRAQQISNYVTIYSFLDVHLQAVDILNQRVVNQQQDIVLLKNFTQDLNRYLQKPNDAFNNRMVTEQYLNINRIIVSGSDVFQIQPFQIRLVDEQQRESQFPLIADNQGYICQPKQRISVNNLYQQFTIEVIDQYSVVAYAQMSVYHLGIFNSNPVRLFVYFTDQFKRDLTITVEGQVEISNLEYANSDLKVLKQEEIRLSDELMNTQEQLRSLNFPFETVQGSYRQTSNQGSFLQGGYPNTLAQNANPGFYSDTGFGGVQALQTNQHVAVQGGIMHTSANEECDFDSKSLVRNIHYLLIIYLIVAVIFCIKRSMFLDATIAISFLAVLHRAHQLQTKIADVLKLFIGLFATTTALDLAWLIVYFPSWNRDSTSEDQGAQGVLRIIILGGSLLFMIYKVLLIVAVFFLHKDFGKQQEVVQKSIENFLIGNEATRVSHNPTVPNTASRVQY</sequence>
<evidence type="ECO:0000313" key="2">
    <source>
        <dbReference type="EMBL" id="EAS06880.3"/>
    </source>
</evidence>
<keyword evidence="3" id="KW-1185">Reference proteome</keyword>
<dbReference type="RefSeq" id="XP_001027122.3">
    <property type="nucleotide sequence ID" value="XM_001027122.3"/>
</dbReference>
<keyword evidence="1 2" id="KW-0812">Transmembrane</keyword>
<dbReference type="AlphaFoldDB" id="Q24GJ1"/>
<dbReference type="Proteomes" id="UP000009168">
    <property type="component" value="Unassembled WGS sequence"/>
</dbReference>
<dbReference type="GeneID" id="7845497"/>
<feature type="transmembrane region" description="Helical" evidence="1">
    <location>
        <begin position="351"/>
        <end position="384"/>
    </location>
</feature>
<dbReference type="InParanoid" id="Q24GJ1"/>
<keyword evidence="1" id="KW-1133">Transmembrane helix</keyword>
<organism evidence="2 3">
    <name type="scientific">Tetrahymena thermophila (strain SB210)</name>
    <dbReference type="NCBI Taxonomy" id="312017"/>
    <lineage>
        <taxon>Eukaryota</taxon>
        <taxon>Sar</taxon>
        <taxon>Alveolata</taxon>
        <taxon>Ciliophora</taxon>
        <taxon>Intramacronucleata</taxon>
        <taxon>Oligohymenophorea</taxon>
        <taxon>Hymenostomatida</taxon>
        <taxon>Tetrahymenina</taxon>
        <taxon>Tetrahymenidae</taxon>
        <taxon>Tetrahymena</taxon>
    </lineage>
</organism>
<dbReference type="HOGENOM" id="CLU_541337_0_0_1"/>
<dbReference type="KEGG" id="tet:TTHERM_00725990"/>